<geneLocation type="plasmid" evidence="1">
    <name>pGH44TC_fusion</name>
</geneLocation>
<sequence>MGQYILVMNHKKNFKEIGLLQDFFRKNHKSSFNCNQKKVEITSSDITPLLVKGKSDFPQGTISLSGPVMHLRYQPLWFAILLGLNARQPIHKEFQFKISLIDILEKSWRVCQGLGIRQVNYTLAEVSYFLLLLIEFRFEIQTNNTYKTCSVFTEISHDIELQSISMAYVSINPKVVDKLWELTNSVSVFLTTLFFAKRSELYNLLQKLLSKTDPVSLSDIAPATNQHVQLLRHYGFVTYTKKKQLLDIHSVSVLIEGLNPL</sequence>
<geneLocation type="plasmid" evidence="2">
    <name>pGH44TC_vir</name>
</geneLocation>
<accession>A0A6M5ZZS4</accession>
<dbReference type="EMBL" id="MN543576">
    <property type="protein sequence ID" value="QJX12432.1"/>
    <property type="molecule type" value="Genomic_DNA"/>
</dbReference>
<evidence type="ECO:0000313" key="1">
    <source>
        <dbReference type="EMBL" id="QJX12024.1"/>
    </source>
</evidence>
<reference evidence="1" key="1">
    <citation type="submission" date="2019-10" db="EMBL/GenBank/DDBJ databases">
        <title>Tracking microevolution events of conjugative virulence plasmid p15WZ-82_Vir during transmission.</title>
        <authorList>
            <person name="Yang X."/>
        </authorList>
    </citation>
    <scope>NUCLEOTIDE SEQUENCE</scope>
    <source>
        <strain evidence="1">GH44TC</strain>
        <plasmid evidence="1">pGH44TC_fusion</plasmid>
        <plasmid evidence="2">pGH44TC_vir</plasmid>
    </source>
</reference>
<name>A0A6M5ZZS4_KLEPN</name>
<evidence type="ECO:0000313" key="2">
    <source>
        <dbReference type="EMBL" id="QJX12432.1"/>
    </source>
</evidence>
<organism evidence="1">
    <name type="scientific">Klebsiella pneumoniae</name>
    <dbReference type="NCBI Taxonomy" id="573"/>
    <lineage>
        <taxon>Bacteria</taxon>
        <taxon>Pseudomonadati</taxon>
        <taxon>Pseudomonadota</taxon>
        <taxon>Gammaproteobacteria</taxon>
        <taxon>Enterobacterales</taxon>
        <taxon>Enterobacteriaceae</taxon>
        <taxon>Klebsiella/Raoultella group</taxon>
        <taxon>Klebsiella</taxon>
        <taxon>Klebsiella pneumoniae complex</taxon>
    </lineage>
</organism>
<proteinExistence type="predicted"/>
<dbReference type="EMBL" id="MN543575">
    <property type="protein sequence ID" value="QJX12024.1"/>
    <property type="molecule type" value="Genomic_DNA"/>
</dbReference>
<protein>
    <submittedName>
        <fullName evidence="1">Uncharacterized protein</fullName>
    </submittedName>
</protein>
<dbReference type="AlphaFoldDB" id="A0A6M5ZZS4"/>
<keyword evidence="1" id="KW-0614">Plasmid</keyword>